<dbReference type="eggNOG" id="KOG1426">
    <property type="taxonomic scope" value="Eukaryota"/>
</dbReference>
<dbReference type="PANTHER" id="PTHR48439:SF1">
    <property type="entry name" value="HEMIMETHYLATED DNA-BINDING DOMAIN-CONTAINING PROTEIN"/>
    <property type="match status" value="1"/>
</dbReference>
<dbReference type="HOGENOM" id="CLU_090792_0_0_1"/>
<dbReference type="InterPro" id="IPR011722">
    <property type="entry name" value="Hemimethylated_DNA-bd_dom"/>
</dbReference>
<dbReference type="GO" id="GO:0003677">
    <property type="term" value="F:DNA binding"/>
    <property type="evidence" value="ECO:0007669"/>
    <property type="project" value="InterPro"/>
</dbReference>
<dbReference type="PhylomeDB" id="A7SZK2"/>
<dbReference type="AlphaFoldDB" id="A7SZK2"/>
<keyword evidence="4" id="KW-1185">Reference proteome</keyword>
<dbReference type="InterPro" id="IPR036623">
    <property type="entry name" value="Hemimethylated_DNA-bd_sf"/>
</dbReference>
<dbReference type="InterPro" id="IPR053189">
    <property type="entry name" value="Clp_protease_adapter_ClpF"/>
</dbReference>
<sequence>MPRAAVQLALLILAVPAQYFICKLTTPSVGERDVLMRRLTQSLTLFSSGILEWEKWKDWILMRFDDRGECPAKEVLQFKDPAGHFGMSAEVRSPRPSNVKYRVGQVIRHKLWNYRAVIVGWDPKLKAPDFWRDANHPADKKVRDL</sequence>
<dbReference type="NCBIfam" id="TIGR02097">
    <property type="entry name" value="yccV"/>
    <property type="match status" value="1"/>
</dbReference>
<evidence type="ECO:0000313" key="3">
    <source>
        <dbReference type="EMBL" id="EDO30871.1"/>
    </source>
</evidence>
<dbReference type="PANTHER" id="PTHR48439">
    <property type="entry name" value="HEMIMETHYLATED DNA-BINDING DOMAIN-CONTAINING PROTEIN"/>
    <property type="match status" value="1"/>
</dbReference>
<evidence type="ECO:0000313" key="4">
    <source>
        <dbReference type="Proteomes" id="UP000001593"/>
    </source>
</evidence>
<dbReference type="SUPFAM" id="SSF141255">
    <property type="entry name" value="YccV-like"/>
    <property type="match status" value="1"/>
</dbReference>
<organism evidence="3 4">
    <name type="scientific">Nematostella vectensis</name>
    <name type="common">Starlet sea anemone</name>
    <dbReference type="NCBI Taxonomy" id="45351"/>
    <lineage>
        <taxon>Eukaryota</taxon>
        <taxon>Metazoa</taxon>
        <taxon>Cnidaria</taxon>
        <taxon>Anthozoa</taxon>
        <taxon>Hexacorallia</taxon>
        <taxon>Actiniaria</taxon>
        <taxon>Edwardsiidae</taxon>
        <taxon>Nematostella</taxon>
    </lineage>
</organism>
<keyword evidence="1" id="KW-0732">Signal</keyword>
<dbReference type="Gene3D" id="2.30.30.390">
    <property type="entry name" value="Hemimethylated DNA-binding domain"/>
    <property type="match status" value="1"/>
</dbReference>
<name>A7SZK2_NEMVE</name>
<dbReference type="Proteomes" id="UP000001593">
    <property type="component" value="Unassembled WGS sequence"/>
</dbReference>
<dbReference type="EMBL" id="DS469972">
    <property type="protein sequence ID" value="EDO30871.1"/>
    <property type="molecule type" value="Genomic_DNA"/>
</dbReference>
<accession>A7SZK2</accession>
<dbReference type="InParanoid" id="A7SZK2"/>
<proteinExistence type="predicted"/>
<feature type="signal peptide" evidence="1">
    <location>
        <begin position="1"/>
        <end position="17"/>
    </location>
</feature>
<evidence type="ECO:0000256" key="1">
    <source>
        <dbReference type="SAM" id="SignalP"/>
    </source>
</evidence>
<feature type="domain" description="Hemimethylated DNA-binding" evidence="2">
    <location>
        <begin position="99"/>
        <end position="136"/>
    </location>
</feature>
<dbReference type="Pfam" id="PF08755">
    <property type="entry name" value="YccV-like"/>
    <property type="match status" value="1"/>
</dbReference>
<dbReference type="KEGG" id="nve:5501701"/>
<evidence type="ECO:0000259" key="2">
    <source>
        <dbReference type="Pfam" id="PF08755"/>
    </source>
</evidence>
<feature type="chain" id="PRO_5002713197" description="Hemimethylated DNA-binding domain-containing protein" evidence="1">
    <location>
        <begin position="18"/>
        <end position="145"/>
    </location>
</feature>
<gene>
    <name evidence="3" type="ORF">NEMVEDRAFT_v1g220007</name>
</gene>
<protein>
    <recommendedName>
        <fullName evidence="2">Hemimethylated DNA-binding domain-containing protein</fullName>
    </recommendedName>
</protein>
<reference evidence="3 4" key="1">
    <citation type="journal article" date="2007" name="Science">
        <title>Sea anemone genome reveals ancestral eumetazoan gene repertoire and genomic organization.</title>
        <authorList>
            <person name="Putnam N.H."/>
            <person name="Srivastava M."/>
            <person name="Hellsten U."/>
            <person name="Dirks B."/>
            <person name="Chapman J."/>
            <person name="Salamov A."/>
            <person name="Terry A."/>
            <person name="Shapiro H."/>
            <person name="Lindquist E."/>
            <person name="Kapitonov V.V."/>
            <person name="Jurka J."/>
            <person name="Genikhovich G."/>
            <person name="Grigoriev I.V."/>
            <person name="Lucas S.M."/>
            <person name="Steele R.E."/>
            <person name="Finnerty J.R."/>
            <person name="Technau U."/>
            <person name="Martindale M.Q."/>
            <person name="Rokhsar D.S."/>
        </authorList>
    </citation>
    <scope>NUCLEOTIDE SEQUENCE [LARGE SCALE GENOMIC DNA]</scope>
    <source>
        <strain evidence="4">CH2 X CH6</strain>
    </source>
</reference>